<feature type="domain" description="F-box" evidence="1">
    <location>
        <begin position="3"/>
        <end position="48"/>
    </location>
</feature>
<dbReference type="InterPro" id="IPR001810">
    <property type="entry name" value="F-box_dom"/>
</dbReference>
<accession>A0A835PUE1</accession>
<comment type="caution">
    <text evidence="2">The sequence shown here is derived from an EMBL/GenBank/DDBJ whole genome shotgun (WGS) entry which is preliminary data.</text>
</comment>
<dbReference type="EMBL" id="JADCNL010000012">
    <property type="protein sequence ID" value="KAG0457727.1"/>
    <property type="molecule type" value="Genomic_DNA"/>
</dbReference>
<dbReference type="Pfam" id="PF12937">
    <property type="entry name" value="F-box-like"/>
    <property type="match status" value="1"/>
</dbReference>
<sequence length="223" mass="25912">MSFIPDELWSKILEMGVATARLSCRDLCCIAITCRRLNLLSNEPRLWYILLSLDFPLPNSTSSMPSKSVYRTRFEKVKAQRLAEWRRAVLIAEGQEAICKNRLKELECQLRKEGERMKAALDELGDLERVRRASVALNVWQPEIVRRSQSQMVEQCTVPTDFRLHNLKMEVNLCKQQIAAFKKAYNDQKKKLKECKEALLSMKYDPLKTFRIDICKNNLGTRG</sequence>
<dbReference type="SUPFAM" id="SSF81383">
    <property type="entry name" value="F-box domain"/>
    <property type="match status" value="1"/>
</dbReference>
<dbReference type="InterPro" id="IPR036047">
    <property type="entry name" value="F-box-like_dom_sf"/>
</dbReference>
<organism evidence="2 3">
    <name type="scientific">Vanilla planifolia</name>
    <name type="common">Vanilla</name>
    <dbReference type="NCBI Taxonomy" id="51239"/>
    <lineage>
        <taxon>Eukaryota</taxon>
        <taxon>Viridiplantae</taxon>
        <taxon>Streptophyta</taxon>
        <taxon>Embryophyta</taxon>
        <taxon>Tracheophyta</taxon>
        <taxon>Spermatophyta</taxon>
        <taxon>Magnoliopsida</taxon>
        <taxon>Liliopsida</taxon>
        <taxon>Asparagales</taxon>
        <taxon>Orchidaceae</taxon>
        <taxon>Vanilloideae</taxon>
        <taxon>Vanilleae</taxon>
        <taxon>Vanilla</taxon>
    </lineage>
</organism>
<evidence type="ECO:0000313" key="2">
    <source>
        <dbReference type="EMBL" id="KAG0457727.1"/>
    </source>
</evidence>
<evidence type="ECO:0000259" key="1">
    <source>
        <dbReference type="Pfam" id="PF12937"/>
    </source>
</evidence>
<dbReference type="Gene3D" id="1.20.1280.50">
    <property type="match status" value="1"/>
</dbReference>
<dbReference type="Proteomes" id="UP000636800">
    <property type="component" value="Chromosome 12"/>
</dbReference>
<dbReference type="AlphaFoldDB" id="A0A835PUE1"/>
<proteinExistence type="predicted"/>
<reference evidence="2 3" key="1">
    <citation type="journal article" date="2020" name="Nat. Food">
        <title>A phased Vanilla planifolia genome enables genetic improvement of flavour and production.</title>
        <authorList>
            <person name="Hasing T."/>
            <person name="Tang H."/>
            <person name="Brym M."/>
            <person name="Khazi F."/>
            <person name="Huang T."/>
            <person name="Chambers A.H."/>
        </authorList>
    </citation>
    <scope>NUCLEOTIDE SEQUENCE [LARGE SCALE GENOMIC DNA]</scope>
    <source>
        <tissue evidence="2">Leaf</tissue>
    </source>
</reference>
<name>A0A835PUE1_VANPL</name>
<protein>
    <recommendedName>
        <fullName evidence="1">F-box domain-containing protein</fullName>
    </recommendedName>
</protein>
<gene>
    <name evidence="2" type="ORF">HPP92_022884</name>
</gene>
<dbReference type="OrthoDB" id="689003at2759"/>
<keyword evidence="3" id="KW-1185">Reference proteome</keyword>
<evidence type="ECO:0000313" key="3">
    <source>
        <dbReference type="Proteomes" id="UP000636800"/>
    </source>
</evidence>